<evidence type="ECO:0000313" key="3">
    <source>
        <dbReference type="EMBL" id="KAG2388378.1"/>
    </source>
</evidence>
<dbReference type="SUPFAM" id="SSF50729">
    <property type="entry name" value="PH domain-like"/>
    <property type="match status" value="1"/>
</dbReference>
<dbReference type="InterPro" id="IPR013083">
    <property type="entry name" value="Znf_RING/FYVE/PHD"/>
</dbReference>
<dbReference type="GO" id="GO:0016567">
    <property type="term" value="P:protein ubiquitination"/>
    <property type="evidence" value="ECO:0007669"/>
    <property type="project" value="InterPro"/>
</dbReference>
<dbReference type="CDD" id="cd16453">
    <property type="entry name" value="RING-Ubox"/>
    <property type="match status" value="1"/>
</dbReference>
<evidence type="ECO:0000313" key="4">
    <source>
        <dbReference type="Proteomes" id="UP000816034"/>
    </source>
</evidence>
<dbReference type="SMART" id="SM00504">
    <property type="entry name" value="Ubox"/>
    <property type="match status" value="1"/>
</dbReference>
<protein>
    <recommendedName>
        <fullName evidence="2">PH domain-containing protein</fullName>
    </recommendedName>
</protein>
<dbReference type="InterPro" id="IPR003613">
    <property type="entry name" value="Ubox_domain"/>
</dbReference>
<accession>A0AA88GZ95</accession>
<dbReference type="Pfam" id="PF04564">
    <property type="entry name" value="U-box"/>
    <property type="match status" value="1"/>
</dbReference>
<dbReference type="InterPro" id="IPR001849">
    <property type="entry name" value="PH_domain"/>
</dbReference>
<keyword evidence="4" id="KW-1185">Reference proteome</keyword>
<dbReference type="PROSITE" id="PS50003">
    <property type="entry name" value="PH_DOMAIN"/>
    <property type="match status" value="1"/>
</dbReference>
<dbReference type="RefSeq" id="XP_044552370.1">
    <property type="nucleotide sequence ID" value="XM_044695168.1"/>
</dbReference>
<organism evidence="3 4">
    <name type="scientific">Naegleria lovaniensis</name>
    <name type="common">Amoeba</name>
    <dbReference type="NCBI Taxonomy" id="51637"/>
    <lineage>
        <taxon>Eukaryota</taxon>
        <taxon>Discoba</taxon>
        <taxon>Heterolobosea</taxon>
        <taxon>Tetramitia</taxon>
        <taxon>Eutetramitia</taxon>
        <taxon>Vahlkampfiidae</taxon>
        <taxon>Naegleria</taxon>
    </lineage>
</organism>
<feature type="compositionally biased region" description="Polar residues" evidence="1">
    <location>
        <begin position="240"/>
        <end position="264"/>
    </location>
</feature>
<dbReference type="GO" id="GO:0004842">
    <property type="term" value="F:ubiquitin-protein transferase activity"/>
    <property type="evidence" value="ECO:0007669"/>
    <property type="project" value="InterPro"/>
</dbReference>
<gene>
    <name evidence="3" type="ORF">C9374_000542</name>
</gene>
<dbReference type="SMART" id="SM00233">
    <property type="entry name" value="PH"/>
    <property type="match status" value="1"/>
</dbReference>
<dbReference type="Gene3D" id="3.30.40.10">
    <property type="entry name" value="Zinc/RING finger domain, C3HC4 (zinc finger)"/>
    <property type="match status" value="1"/>
</dbReference>
<dbReference type="EMBL" id="PYSW02000010">
    <property type="protein sequence ID" value="KAG2388378.1"/>
    <property type="molecule type" value="Genomic_DNA"/>
</dbReference>
<reference evidence="3 4" key="1">
    <citation type="journal article" date="2018" name="BMC Genomics">
        <title>The genome of Naegleria lovaniensis, the basis for a comparative approach to unravel pathogenicity factors of the human pathogenic amoeba N. fowleri.</title>
        <authorList>
            <person name="Liechti N."/>
            <person name="Schurch N."/>
            <person name="Bruggmann R."/>
            <person name="Wittwer M."/>
        </authorList>
    </citation>
    <scope>NUCLEOTIDE SEQUENCE [LARGE SCALE GENOMIC DNA]</scope>
    <source>
        <strain evidence="3 4">ATCC 30569</strain>
    </source>
</reference>
<dbReference type="SUPFAM" id="SSF57850">
    <property type="entry name" value="RING/U-box"/>
    <property type="match status" value="1"/>
</dbReference>
<evidence type="ECO:0000256" key="1">
    <source>
        <dbReference type="SAM" id="MobiDB-lite"/>
    </source>
</evidence>
<feature type="domain" description="PH" evidence="2">
    <location>
        <begin position="436"/>
        <end position="555"/>
    </location>
</feature>
<name>A0AA88GZ95_NAELO</name>
<dbReference type="Proteomes" id="UP000816034">
    <property type="component" value="Unassembled WGS sequence"/>
</dbReference>
<comment type="caution">
    <text evidence="3">The sequence shown here is derived from an EMBL/GenBank/DDBJ whole genome shotgun (WGS) entry which is preliminary data.</text>
</comment>
<dbReference type="AlphaFoldDB" id="A0AA88GZ95"/>
<dbReference type="GeneID" id="68093004"/>
<feature type="region of interest" description="Disordered" evidence="1">
    <location>
        <begin position="240"/>
        <end position="290"/>
    </location>
</feature>
<evidence type="ECO:0000259" key="2">
    <source>
        <dbReference type="PROSITE" id="PS50003"/>
    </source>
</evidence>
<sequence>MSSLEEFFSDDTDVPPHYICSLTETIFIEPALLNGRIYERSKILEWIKTNKTDPFTREQISAPSRSLGIESMVHPIMKSSLGLDVFMKYKVEQFFKKLQVLNKAYHSSLDMNTTSITTSATSTAASTKIGSEMANTTDQHPQDYSFMMEKDSIRTEIISHVFKLMIRFISSCFLYINNHHGGNNVATPLPDHYHIAKNELPKYVTLFDKQELLETCLEECKHSQHAFNIISEFINESFARNSPTTNDSSSPAISTRMNQSLSKPSSQISQNNNSNGNNHSHTSNGNNNSISELASSEMKKKNLVSLMDAVNLSPNSSPTLIQQALTHSSPLIAVMNTNPVNSLLKDSSSPTLSTNNIWITIPPIETGVNSHHYTPMDPNIISSLFSDEIFSHIPNTDQVMNLSSLRYLSHYLYKTNQTLHSNQLIKEYTDSHVKYTVLKQGIAMKKDVKSFFQNSKLKKRHILLVSSKSKFKVFIFNADGNNNEVFHSDMKPSEEMELSNLCYITINDQPKKNVSIFSSNTLTLNDRTEKKKWLFEFENSYERDEWFYMLKYCLLLC</sequence>
<proteinExistence type="predicted"/>
<feature type="compositionally biased region" description="Low complexity" evidence="1">
    <location>
        <begin position="265"/>
        <end position="290"/>
    </location>
</feature>